<dbReference type="RefSeq" id="WP_011148540.1">
    <property type="nucleotide sequence ID" value="NZ_CAWPGE010000002.1"/>
</dbReference>
<organism evidence="5 6">
    <name type="scientific">Photorhabdus laumondii subsp. laumondii</name>
    <name type="common">Photorhabdus luminescens subsp. laumondii</name>
    <dbReference type="NCBI Taxonomy" id="141679"/>
    <lineage>
        <taxon>Bacteria</taxon>
        <taxon>Pseudomonadati</taxon>
        <taxon>Pseudomonadota</taxon>
        <taxon>Gammaproteobacteria</taxon>
        <taxon>Enterobacterales</taxon>
        <taxon>Morganellaceae</taxon>
        <taxon>Photorhabdus</taxon>
    </lineage>
</organism>
<dbReference type="GO" id="GO:0003677">
    <property type="term" value="F:DNA binding"/>
    <property type="evidence" value="ECO:0007669"/>
    <property type="project" value="UniProtKB-KW"/>
</dbReference>
<evidence type="ECO:0000313" key="6">
    <source>
        <dbReference type="Proteomes" id="UP000479300"/>
    </source>
</evidence>
<dbReference type="Pfam" id="PF06530">
    <property type="entry name" value="Phage_antitermQ"/>
    <property type="match status" value="1"/>
</dbReference>
<dbReference type="InterPro" id="IPR010534">
    <property type="entry name" value="Phage_933W_GpQ"/>
</dbReference>
<dbReference type="GO" id="GO:0060567">
    <property type="term" value="P:negative regulation of termination of DNA-templated transcription"/>
    <property type="evidence" value="ECO:0007669"/>
    <property type="project" value="InterPro"/>
</dbReference>
<evidence type="ECO:0000313" key="5">
    <source>
        <dbReference type="EMBL" id="NDL39171.1"/>
    </source>
</evidence>
<evidence type="ECO:0000256" key="4">
    <source>
        <dbReference type="ARBA" id="ARBA00023163"/>
    </source>
</evidence>
<keyword evidence="3" id="KW-0238">DNA-binding</keyword>
<comment type="caution">
    <text evidence="5">The sequence shown here is derived from an EMBL/GenBank/DDBJ whole genome shotgun (WGS) entry which is preliminary data.</text>
</comment>
<evidence type="ECO:0000256" key="3">
    <source>
        <dbReference type="ARBA" id="ARBA00023125"/>
    </source>
</evidence>
<dbReference type="GeneID" id="48850666"/>
<dbReference type="Proteomes" id="UP000479300">
    <property type="component" value="Unassembled WGS sequence"/>
</dbReference>
<dbReference type="KEGG" id="plum:A4R40_22085"/>
<evidence type="ECO:0000256" key="2">
    <source>
        <dbReference type="ARBA" id="ARBA00023015"/>
    </source>
</evidence>
<keyword evidence="2" id="KW-0805">Transcription regulation</keyword>
<proteinExistence type="inferred from homology"/>
<gene>
    <name evidence="5" type="ORF">GPY51_10400</name>
</gene>
<comment type="similarity">
    <text evidence="1">Belongs to the phage antitermination Q type 1 family.</text>
</comment>
<accession>A0A6L9JRE4</accession>
<keyword evidence="4" id="KW-0804">Transcription</keyword>
<dbReference type="OMA" id="HRYDEWE"/>
<dbReference type="AlphaFoldDB" id="A0A6L9JRE4"/>
<name>A0A6L9JRE4_PHOLM</name>
<evidence type="ECO:0000256" key="1">
    <source>
        <dbReference type="ARBA" id="ARBA00010234"/>
    </source>
</evidence>
<protein>
    <submittedName>
        <fullName evidence="5">Antitermination protein Q</fullName>
    </submittedName>
</protein>
<dbReference type="EMBL" id="WSFA01000020">
    <property type="protein sequence ID" value="NDL39171.1"/>
    <property type="molecule type" value="Genomic_DNA"/>
</dbReference>
<reference evidence="5 6" key="1">
    <citation type="submission" date="2019-12" db="EMBL/GenBank/DDBJ databases">
        <title>Engineering Photorhabdus to improve their lethality against agricultural pests.</title>
        <authorList>
            <person name="Machado R.A.R."/>
        </authorList>
    </citation>
    <scope>NUCLEOTIDE SEQUENCE [LARGE SCALE GENOMIC DNA]</scope>
    <source>
        <strain evidence="5 6">EN01</strain>
    </source>
</reference>
<sequence length="143" mass="16051">MQRDIQKILLHWGGWVVHGRSGLGWSSVTAGFKGLVSRTSITKLSCCDEDGLIIDGCIAKLRNVQMEQECDFIECHYAKGMSKRSIGRKYKLNESEVRKRMAIAESFILGCLTASDETLELDLLYGFPCHQQPVPPQNVAAYR</sequence>